<organism evidence="2 3">
    <name type="scientific">Apilactobacillus micheneri</name>
    <dbReference type="NCBI Taxonomy" id="1899430"/>
    <lineage>
        <taxon>Bacteria</taxon>
        <taxon>Bacillati</taxon>
        <taxon>Bacillota</taxon>
        <taxon>Bacilli</taxon>
        <taxon>Lactobacillales</taxon>
        <taxon>Lactobacillaceae</taxon>
        <taxon>Apilactobacillus</taxon>
    </lineage>
</organism>
<feature type="transmembrane region" description="Helical" evidence="1">
    <location>
        <begin position="35"/>
        <end position="52"/>
    </location>
</feature>
<proteinExistence type="predicted"/>
<feature type="transmembrane region" description="Helical" evidence="1">
    <location>
        <begin position="122"/>
        <end position="142"/>
    </location>
</feature>
<keyword evidence="1" id="KW-0472">Membrane</keyword>
<reference evidence="2" key="1">
    <citation type="submission" date="2018-08" db="EMBL/GenBank/DDBJ databases">
        <title>Comparative genomics of wild bee and flower associated Lactobacillus reveals potential adaptation to the bee host.</title>
        <authorList>
            <person name="Vuong H.Q."/>
            <person name="Mcfrederick Q.S."/>
        </authorList>
    </citation>
    <scope>NUCLEOTIDE SEQUENCE</scope>
    <source>
        <strain evidence="2">HV_63</strain>
    </source>
</reference>
<dbReference type="AlphaFoldDB" id="A0A9Q8INR3"/>
<dbReference type="Proteomes" id="UP000784700">
    <property type="component" value="Unassembled WGS sequence"/>
</dbReference>
<gene>
    <name evidence="2" type="ORF">DY130_01350</name>
</gene>
<feature type="transmembrane region" description="Helical" evidence="1">
    <location>
        <begin position="58"/>
        <end position="76"/>
    </location>
</feature>
<dbReference type="EMBL" id="QUBG01000001">
    <property type="protein sequence ID" value="TPR46189.1"/>
    <property type="molecule type" value="Genomic_DNA"/>
</dbReference>
<dbReference type="RefSeq" id="WP_140936145.1">
    <property type="nucleotide sequence ID" value="NZ_QUBF01000001.1"/>
</dbReference>
<keyword evidence="1" id="KW-1133">Transmembrane helix</keyword>
<protein>
    <submittedName>
        <fullName evidence="2">Uncharacterized protein</fullName>
    </submittedName>
</protein>
<feature type="transmembrane region" description="Helical" evidence="1">
    <location>
        <begin position="88"/>
        <end position="110"/>
    </location>
</feature>
<feature type="transmembrane region" description="Helical" evidence="1">
    <location>
        <begin position="188"/>
        <end position="207"/>
    </location>
</feature>
<name>A0A9Q8INR3_9LACO</name>
<evidence type="ECO:0000256" key="1">
    <source>
        <dbReference type="SAM" id="Phobius"/>
    </source>
</evidence>
<accession>A0A9Q8INR3</accession>
<keyword evidence="1" id="KW-0812">Transmembrane</keyword>
<comment type="caution">
    <text evidence="2">The sequence shown here is derived from an EMBL/GenBank/DDBJ whole genome shotgun (WGS) entry which is preliminary data.</text>
</comment>
<evidence type="ECO:0000313" key="2">
    <source>
        <dbReference type="EMBL" id="TPR46189.1"/>
    </source>
</evidence>
<sequence>MKLTLAKDEIFTLTLVHSSYLDIIRTDSLDVHPPLYYIILKFIFSCLLFYKHTLLSEIIVGRLFSVVCAVISFIYIRRITKLIGIKIAWIYQLILMILLPNVLGLFNYNVHQPMDLQPIINIRMYSLSALFLVMGFYYLIIFSQTNYNSKLIFSVILFELSAYSHYFTAYSYFAISFVLYIVKNTLTLLNIYLLEFYFLFFIFHGYYMELENK</sequence>
<feature type="transmembrane region" description="Helical" evidence="1">
    <location>
        <begin position="163"/>
        <end position="182"/>
    </location>
</feature>
<evidence type="ECO:0000313" key="3">
    <source>
        <dbReference type="Proteomes" id="UP000784700"/>
    </source>
</evidence>